<dbReference type="Pfam" id="PF07714">
    <property type="entry name" value="PK_Tyr_Ser-Thr"/>
    <property type="match status" value="1"/>
</dbReference>
<sequence>MNVMNITTATTAKYLPLEFTPSRRSTGSANLQWNSSKNQLQPQTISRLNSSDDKKGDLIIPSSLPTTIDRTSSVRRAMSLTIKRPLAPPPLCSVCQRNAPIFGKRPMKYSYQEIQRATNGFSSANFLAEGGYGPVFRGVMPDGQVVAVKQHKSLSAQGASEFCSEIEVLSCAQHRNLVMLVGYCIEKEWLLVYQFACNGSLDKHLYDEYKGMTGLAMVFIGTETSGVMTWQSRMKVAVGAARGLRYLHEDCRVGCVIHRDMRPKNILLTHDFEPMVGDFGLARWQADGQSAEETRVIGSFGYLAPEYTQTGLITEKADVYAFGVVLLELLSGLKATDLIGSEERHYLPEWGLRLCKKNMLGEILDPRLMGEYVDAEVESMMLAASLCIGTSPEKRPRMSKVLRILEGEMPRDMAYEHGGFIPKMKNSCGRRSFHETRELCTSHQVKLMHRAMESSMNIIVNNSEHNIVETMPTYLEKFGVNKVNSSWNMEQTEDFHSAEFQAYLKGSLANTGRSKWRLGIENIQRFKMRHTKWSFPQQSTTIQYSGKTHVLLGSCIPAAALKAGFQGFWTVRYLISVINLFDYSKMGEHVISIFYALAVQPQRTKSHPSLKSHLTTNPNPTKSEQNHIDSTPWKDNMLCVAAPHHDVVA</sequence>
<dbReference type="GO" id="GO:0005524">
    <property type="term" value="F:ATP binding"/>
    <property type="evidence" value="ECO:0007669"/>
    <property type="project" value="UniProtKB-KW"/>
</dbReference>
<evidence type="ECO:0000313" key="6">
    <source>
        <dbReference type="Proteomes" id="UP001419268"/>
    </source>
</evidence>
<feature type="region of interest" description="Disordered" evidence="3">
    <location>
        <begin position="25"/>
        <end position="56"/>
    </location>
</feature>
<accession>A0AAP0PFC4</accession>
<dbReference type="AlphaFoldDB" id="A0AAP0PFC4"/>
<dbReference type="InterPro" id="IPR008266">
    <property type="entry name" value="Tyr_kinase_AS"/>
</dbReference>
<protein>
    <recommendedName>
        <fullName evidence="4">Protein kinase domain-containing protein</fullName>
    </recommendedName>
</protein>
<evidence type="ECO:0000256" key="2">
    <source>
        <dbReference type="ARBA" id="ARBA00022840"/>
    </source>
</evidence>
<keyword evidence="1" id="KW-0547">Nucleotide-binding</keyword>
<feature type="domain" description="Protein kinase" evidence="4">
    <location>
        <begin position="121"/>
        <end position="420"/>
    </location>
</feature>
<evidence type="ECO:0000256" key="1">
    <source>
        <dbReference type="ARBA" id="ARBA00022741"/>
    </source>
</evidence>
<dbReference type="InterPro" id="IPR011009">
    <property type="entry name" value="Kinase-like_dom_sf"/>
</dbReference>
<feature type="region of interest" description="Disordered" evidence="3">
    <location>
        <begin position="606"/>
        <end position="628"/>
    </location>
</feature>
<dbReference type="FunFam" id="3.30.200.20:FF:000162">
    <property type="entry name" value="Adenine nucleotide alpha hydrolase-like domain kinase"/>
    <property type="match status" value="1"/>
</dbReference>
<dbReference type="InterPro" id="IPR000719">
    <property type="entry name" value="Prot_kinase_dom"/>
</dbReference>
<dbReference type="PANTHER" id="PTHR47989:SF37">
    <property type="entry name" value="INACTIVE PROTEIN KINASE SELMODRAFT_444075"/>
    <property type="match status" value="1"/>
</dbReference>
<name>A0AAP0PFC4_9MAGN</name>
<dbReference type="Proteomes" id="UP001419268">
    <property type="component" value="Unassembled WGS sequence"/>
</dbReference>
<feature type="compositionally biased region" description="Polar residues" evidence="3">
    <location>
        <begin position="611"/>
        <end position="623"/>
    </location>
</feature>
<dbReference type="CDD" id="cd14066">
    <property type="entry name" value="STKc_IRAK"/>
    <property type="match status" value="1"/>
</dbReference>
<gene>
    <name evidence="5" type="ORF">Scep_010555</name>
</gene>
<dbReference type="GO" id="GO:0004672">
    <property type="term" value="F:protein kinase activity"/>
    <property type="evidence" value="ECO:0007669"/>
    <property type="project" value="InterPro"/>
</dbReference>
<dbReference type="PROSITE" id="PS50011">
    <property type="entry name" value="PROTEIN_KINASE_DOM"/>
    <property type="match status" value="1"/>
</dbReference>
<dbReference type="EMBL" id="JBBNAG010000004">
    <property type="protein sequence ID" value="KAK9140874.1"/>
    <property type="molecule type" value="Genomic_DNA"/>
</dbReference>
<dbReference type="PROSITE" id="PS00109">
    <property type="entry name" value="PROTEIN_KINASE_TYR"/>
    <property type="match status" value="1"/>
</dbReference>
<evidence type="ECO:0000259" key="4">
    <source>
        <dbReference type="PROSITE" id="PS50011"/>
    </source>
</evidence>
<keyword evidence="6" id="KW-1185">Reference proteome</keyword>
<dbReference type="Gene3D" id="1.10.510.10">
    <property type="entry name" value="Transferase(Phosphotransferase) domain 1"/>
    <property type="match status" value="1"/>
</dbReference>
<reference evidence="5 6" key="1">
    <citation type="submission" date="2024-01" db="EMBL/GenBank/DDBJ databases">
        <title>Genome assemblies of Stephania.</title>
        <authorList>
            <person name="Yang L."/>
        </authorList>
    </citation>
    <scope>NUCLEOTIDE SEQUENCE [LARGE SCALE GENOMIC DNA]</scope>
    <source>
        <strain evidence="5">JXDWG</strain>
        <tissue evidence="5">Leaf</tissue>
    </source>
</reference>
<evidence type="ECO:0000313" key="5">
    <source>
        <dbReference type="EMBL" id="KAK9140874.1"/>
    </source>
</evidence>
<dbReference type="Gene3D" id="3.30.200.20">
    <property type="entry name" value="Phosphorylase Kinase, domain 1"/>
    <property type="match status" value="1"/>
</dbReference>
<dbReference type="PANTHER" id="PTHR47989">
    <property type="entry name" value="OS01G0750732 PROTEIN"/>
    <property type="match status" value="1"/>
</dbReference>
<keyword evidence="2" id="KW-0067">ATP-binding</keyword>
<proteinExistence type="predicted"/>
<feature type="compositionally biased region" description="Polar residues" evidence="3">
    <location>
        <begin position="25"/>
        <end position="49"/>
    </location>
</feature>
<dbReference type="InterPro" id="IPR001245">
    <property type="entry name" value="Ser-Thr/Tyr_kinase_cat_dom"/>
</dbReference>
<comment type="caution">
    <text evidence="5">The sequence shown here is derived from an EMBL/GenBank/DDBJ whole genome shotgun (WGS) entry which is preliminary data.</text>
</comment>
<evidence type="ECO:0000256" key="3">
    <source>
        <dbReference type="SAM" id="MobiDB-lite"/>
    </source>
</evidence>
<organism evidence="5 6">
    <name type="scientific">Stephania cephalantha</name>
    <dbReference type="NCBI Taxonomy" id="152367"/>
    <lineage>
        <taxon>Eukaryota</taxon>
        <taxon>Viridiplantae</taxon>
        <taxon>Streptophyta</taxon>
        <taxon>Embryophyta</taxon>
        <taxon>Tracheophyta</taxon>
        <taxon>Spermatophyta</taxon>
        <taxon>Magnoliopsida</taxon>
        <taxon>Ranunculales</taxon>
        <taxon>Menispermaceae</taxon>
        <taxon>Menispermoideae</taxon>
        <taxon>Cissampelideae</taxon>
        <taxon>Stephania</taxon>
    </lineage>
</organism>
<dbReference type="SUPFAM" id="SSF56112">
    <property type="entry name" value="Protein kinase-like (PK-like)"/>
    <property type="match status" value="1"/>
</dbReference>
<dbReference type="FunFam" id="1.10.510.10:FF:000095">
    <property type="entry name" value="protein STRUBBELIG-RECEPTOR FAMILY 8"/>
    <property type="match status" value="1"/>
</dbReference>